<evidence type="ECO:0000313" key="2">
    <source>
        <dbReference type="EMBL" id="JAG92431.1"/>
    </source>
</evidence>
<proteinExistence type="evidence at transcript level"/>
<reference evidence="2" key="1">
    <citation type="journal article" date="2015" name="PLoS ONE">
        <title>An Insight into the Sialome of the Lone Star Tick, Amblyomma americanum, with a Glimpse on Its Time Dependent Gene Expression.</title>
        <authorList>
            <person name="Karim S."/>
            <person name="Ribeiro J.M."/>
        </authorList>
    </citation>
    <scope>NUCLEOTIDE SEQUENCE</scope>
    <source>
        <tissue evidence="2">Salivary gland</tissue>
    </source>
</reference>
<protein>
    <recommendedName>
        <fullName evidence="3">Secreted protein</fullName>
    </recommendedName>
</protein>
<feature type="non-terminal residue" evidence="2">
    <location>
        <position position="192"/>
    </location>
</feature>
<feature type="chain" id="PRO_5002219401" description="Secreted protein" evidence="1">
    <location>
        <begin position="22"/>
        <end position="192"/>
    </location>
</feature>
<name>A0A0C9RXR2_AMBAM</name>
<keyword evidence="1" id="KW-0732">Signal</keyword>
<evidence type="ECO:0000256" key="1">
    <source>
        <dbReference type="SAM" id="SignalP"/>
    </source>
</evidence>
<evidence type="ECO:0008006" key="3">
    <source>
        <dbReference type="Google" id="ProtNLM"/>
    </source>
</evidence>
<dbReference type="EMBL" id="GBZX01000309">
    <property type="protein sequence ID" value="JAG92431.1"/>
    <property type="molecule type" value="mRNA"/>
</dbReference>
<feature type="signal peptide" evidence="1">
    <location>
        <begin position="1"/>
        <end position="21"/>
    </location>
</feature>
<organism evidence="2">
    <name type="scientific">Amblyomma americanum</name>
    <name type="common">Lone star tick</name>
    <dbReference type="NCBI Taxonomy" id="6943"/>
    <lineage>
        <taxon>Eukaryota</taxon>
        <taxon>Metazoa</taxon>
        <taxon>Ecdysozoa</taxon>
        <taxon>Arthropoda</taxon>
        <taxon>Chelicerata</taxon>
        <taxon>Arachnida</taxon>
        <taxon>Acari</taxon>
        <taxon>Parasitiformes</taxon>
        <taxon>Ixodida</taxon>
        <taxon>Ixodoidea</taxon>
        <taxon>Ixodidae</taxon>
        <taxon>Amblyomminae</taxon>
        <taxon>Amblyomma</taxon>
    </lineage>
</organism>
<dbReference type="AlphaFoldDB" id="A0A0C9RXR2"/>
<sequence>MRRKLALQFVILTVTLTQVVGNLNLTKEVERYIQKLNNTQHNIKSWGLTDTYYYWANLSLANKEPPITATVEALRFDSPITDLIPWNGDLHFEIVVHLFKLTKSLCGPFLLPTSVSLELHENGHLMKKNVTFYLNRIHLTKKWTMILRTTRLKGDVKTIKKKLQNHEEPGILRDFSSDTKFKVNVTFSGFFA</sequence>
<accession>A0A0C9RXR2</accession>